<evidence type="ECO:0000256" key="1">
    <source>
        <dbReference type="ARBA" id="ARBA00005909"/>
    </source>
</evidence>
<dbReference type="Pfam" id="PF05687">
    <property type="entry name" value="BES1_N"/>
    <property type="match status" value="1"/>
</dbReference>
<sequence>MDWWGGGGGLSSEGRKQKGGGGGGRSRLPTWKERENNKRRERRRRAIAAKIFAGLRSYGNYKLPKHCDNNEVLKALCAEAGWTVEEDGSTYRKGTKPPVEQMQEVCTTPALVSPTSSYPGASDGTSLIPWLKGLSSGRGSGTASTSSSAGLPTLHLVHAGTSSCAPVTPPLSSPTAKGIPVKPDWDAIAKDGLPECPTHAFSQAHVNAWSAVHHPSFLAAAAAAAASNQSPLCPGSYCETPDGCRTPAADEVESDLSPTTALEFANVCSSSSTKWANGIRVRTAGSSAAAGAILGLAAGPPGSAASGCHVQLEGMMGLGPFPAPAAVQSDSPETPYPSTWRIPISLQSSAANTPVPARTVPRLLNSDKVEIPDAVVHVPWGEAAATVEDHVAMQVVSRRKLAVQPDELELTLGSSSSRGRSPNLQCQ</sequence>
<dbReference type="Proteomes" id="UP001497444">
    <property type="component" value="Chromosome 14"/>
</dbReference>
<evidence type="ECO:0000259" key="6">
    <source>
        <dbReference type="Pfam" id="PF05687"/>
    </source>
</evidence>
<proteinExistence type="inferred from homology"/>
<keyword evidence="8" id="KW-1185">Reference proteome</keyword>
<protein>
    <recommendedName>
        <fullName evidence="6">BES1/BZR1 plant transcription factor N-terminal domain-containing protein</fullName>
    </recommendedName>
</protein>
<evidence type="ECO:0000313" key="8">
    <source>
        <dbReference type="Proteomes" id="UP001497444"/>
    </source>
</evidence>
<keyword evidence="3" id="KW-0238">DNA-binding</keyword>
<accession>A0ABP0W696</accession>
<evidence type="ECO:0000313" key="7">
    <source>
        <dbReference type="EMBL" id="CAK9261977.1"/>
    </source>
</evidence>
<dbReference type="EMBL" id="OZ020109">
    <property type="protein sequence ID" value="CAK9261977.1"/>
    <property type="molecule type" value="Genomic_DNA"/>
</dbReference>
<dbReference type="InterPro" id="IPR033264">
    <property type="entry name" value="BZR"/>
</dbReference>
<dbReference type="InterPro" id="IPR008540">
    <property type="entry name" value="BES1_N"/>
</dbReference>
<keyword evidence="2" id="KW-0805">Transcription regulation</keyword>
<name>A0ABP0W696_9BRYO</name>
<organism evidence="7 8">
    <name type="scientific">Sphagnum jensenii</name>
    <dbReference type="NCBI Taxonomy" id="128206"/>
    <lineage>
        <taxon>Eukaryota</taxon>
        <taxon>Viridiplantae</taxon>
        <taxon>Streptophyta</taxon>
        <taxon>Embryophyta</taxon>
        <taxon>Bryophyta</taxon>
        <taxon>Sphagnophytina</taxon>
        <taxon>Sphagnopsida</taxon>
        <taxon>Sphagnales</taxon>
        <taxon>Sphagnaceae</taxon>
        <taxon>Sphagnum</taxon>
    </lineage>
</organism>
<feature type="compositionally biased region" description="Gly residues" evidence="5">
    <location>
        <begin position="1"/>
        <end position="11"/>
    </location>
</feature>
<dbReference type="PANTHER" id="PTHR31506">
    <property type="entry name" value="BES1/BZR1 HOMOLOG PROTEIN 3-RELATED"/>
    <property type="match status" value="1"/>
</dbReference>
<feature type="domain" description="BES1/BZR1 plant transcription factor N-terminal" evidence="6">
    <location>
        <begin position="25"/>
        <end position="126"/>
    </location>
</feature>
<keyword evidence="4" id="KW-0804">Transcription</keyword>
<comment type="similarity">
    <text evidence="1">Belongs to the BZR/LAT61 family.</text>
</comment>
<evidence type="ECO:0000256" key="3">
    <source>
        <dbReference type="ARBA" id="ARBA00023125"/>
    </source>
</evidence>
<evidence type="ECO:0000256" key="2">
    <source>
        <dbReference type="ARBA" id="ARBA00023015"/>
    </source>
</evidence>
<feature type="region of interest" description="Disordered" evidence="5">
    <location>
        <begin position="1"/>
        <end position="42"/>
    </location>
</feature>
<evidence type="ECO:0000256" key="5">
    <source>
        <dbReference type="SAM" id="MobiDB-lite"/>
    </source>
</evidence>
<reference evidence="7" key="1">
    <citation type="submission" date="2024-02" db="EMBL/GenBank/DDBJ databases">
        <authorList>
            <consortium name="ELIXIR-Norway"/>
            <consortium name="Elixir Norway"/>
        </authorList>
    </citation>
    <scope>NUCLEOTIDE SEQUENCE</scope>
</reference>
<evidence type="ECO:0000256" key="4">
    <source>
        <dbReference type="ARBA" id="ARBA00023163"/>
    </source>
</evidence>
<gene>
    <name evidence="7" type="ORF">CSSPJE1EN1_LOCUS7455</name>
</gene>
<dbReference type="PANTHER" id="PTHR31506:SF2">
    <property type="entry name" value="BES1_BZR1 HOMOLOG PROTEIN 3"/>
    <property type="match status" value="1"/>
</dbReference>